<dbReference type="KEGG" id="caa:Caka_1497"/>
<keyword evidence="4" id="KW-1185">Reference proteome</keyword>
<feature type="compositionally biased region" description="Polar residues" evidence="1">
    <location>
        <begin position="977"/>
        <end position="990"/>
    </location>
</feature>
<keyword evidence="2" id="KW-0472">Membrane</keyword>
<dbReference type="EMBL" id="CP001998">
    <property type="protein sequence ID" value="ADE54516.1"/>
    <property type="molecule type" value="Genomic_DNA"/>
</dbReference>
<evidence type="ECO:0008006" key="5">
    <source>
        <dbReference type="Google" id="ProtNLM"/>
    </source>
</evidence>
<dbReference type="AlphaFoldDB" id="D5EJB7"/>
<evidence type="ECO:0000313" key="3">
    <source>
        <dbReference type="EMBL" id="ADE54516.1"/>
    </source>
</evidence>
<name>D5EJB7_CORAD</name>
<reference evidence="3 4" key="1">
    <citation type="journal article" date="2010" name="Stand. Genomic Sci.">
        <title>Complete genome sequence of Coraliomargarita akajimensis type strain (04OKA010-24).</title>
        <authorList>
            <person name="Mavromatis K."/>
            <person name="Abt B."/>
            <person name="Brambilla E."/>
            <person name="Lapidus A."/>
            <person name="Copeland A."/>
            <person name="Deshpande S."/>
            <person name="Nolan M."/>
            <person name="Lucas S."/>
            <person name="Tice H."/>
            <person name="Cheng J.F."/>
            <person name="Han C."/>
            <person name="Detter J.C."/>
            <person name="Woyke T."/>
            <person name="Goodwin L."/>
            <person name="Pitluck S."/>
            <person name="Held B."/>
            <person name="Brettin T."/>
            <person name="Tapia R."/>
            <person name="Ivanova N."/>
            <person name="Mikhailova N."/>
            <person name="Pati A."/>
            <person name="Liolios K."/>
            <person name="Chen A."/>
            <person name="Palaniappan K."/>
            <person name="Land M."/>
            <person name="Hauser L."/>
            <person name="Chang Y.J."/>
            <person name="Jeffries C.D."/>
            <person name="Rohde M."/>
            <person name="Goker M."/>
            <person name="Bristow J."/>
            <person name="Eisen J.A."/>
            <person name="Markowitz V."/>
            <person name="Hugenholtz P."/>
            <person name="Klenk H.P."/>
            <person name="Kyrpides N.C."/>
        </authorList>
    </citation>
    <scope>NUCLEOTIDE SEQUENCE [LARGE SCALE GENOMIC DNA]</scope>
    <source>
        <strain evidence="4">DSM 45221 / IAM 15411 / JCM 23193 / KCTC 12865</strain>
    </source>
</reference>
<protein>
    <recommendedName>
        <fullName evidence="5">AsmA family protein</fullName>
    </recommendedName>
</protein>
<evidence type="ECO:0000313" key="4">
    <source>
        <dbReference type="Proteomes" id="UP000000925"/>
    </source>
</evidence>
<dbReference type="HOGENOM" id="CLU_297311_0_0_0"/>
<proteinExistence type="predicted"/>
<dbReference type="eggNOG" id="COG2982">
    <property type="taxonomic scope" value="Bacteria"/>
</dbReference>
<feature type="transmembrane region" description="Helical" evidence="2">
    <location>
        <begin position="27"/>
        <end position="49"/>
    </location>
</feature>
<evidence type="ECO:0000256" key="2">
    <source>
        <dbReference type="SAM" id="Phobius"/>
    </source>
</evidence>
<feature type="region of interest" description="Disordered" evidence="1">
    <location>
        <begin position="630"/>
        <end position="665"/>
    </location>
</feature>
<dbReference type="Proteomes" id="UP000000925">
    <property type="component" value="Chromosome"/>
</dbReference>
<dbReference type="STRING" id="583355.Caka_1497"/>
<keyword evidence="2" id="KW-1133">Transmembrane helix</keyword>
<organism evidence="3 4">
    <name type="scientific">Coraliomargarita akajimensis (strain DSM 45221 / IAM 15411 / JCM 23193 / KCTC 12865 / 04OKA010-24)</name>
    <dbReference type="NCBI Taxonomy" id="583355"/>
    <lineage>
        <taxon>Bacteria</taxon>
        <taxon>Pseudomonadati</taxon>
        <taxon>Verrucomicrobiota</taxon>
        <taxon>Opitutia</taxon>
        <taxon>Puniceicoccales</taxon>
        <taxon>Coraliomargaritaceae</taxon>
        <taxon>Coraliomargarita</taxon>
    </lineage>
</organism>
<gene>
    <name evidence="3" type="ordered locus">Caka_1497</name>
</gene>
<accession>D5EJB7</accession>
<keyword evidence="2" id="KW-0812">Transmembrane</keyword>
<evidence type="ECO:0000256" key="1">
    <source>
        <dbReference type="SAM" id="MobiDB-lite"/>
    </source>
</evidence>
<feature type="region of interest" description="Disordered" evidence="1">
    <location>
        <begin position="133"/>
        <end position="159"/>
    </location>
</feature>
<feature type="compositionally biased region" description="Pro residues" evidence="1">
    <location>
        <begin position="640"/>
        <end position="650"/>
    </location>
</feature>
<sequence length="1013" mass="108080">MTLRPCSVLQPAYAESRCLYNLYMKTLLRVLLVLFVLVCLVIVGGYLYVTNPGVQTRLVKQNLPEGSTVEKVHLSLGSIEVLGLDLLAEDGTHIQMARVVGDFSLLAALKDQTIKIDELTVSGMDVRLPEGAVSATSRVSGGASGERDESSTPAQDEAPDTVAEEAVEALNFDPLFELGELAWLFDVKRVMVDGSLTDGQGGRYVFNLDSTKVQPGAESTITLNLESAFAEARTNGLKTFKATAALQFFQKITGGFEKMRVDVDIAGQDSVGATLLALKKSVELAIDDRARTASSEVVLDIQLPKPELFMPELATLGAVELKSHTKVELANDVVTVAEADVNGWSNGREVIFMDLKKPVVLAGAPILDGELLELRLNELPADWVRPWLPGDIELDFEPITLDMTVSGDVDGGFQVRFAEPLIVNQLDFAQAGEALISTLDIAVHPELDIAADQSLSFAIRELKVADQYGPIIVGELSGARSGDADTAENPLAGVQSDLVLSLKLQPLLSQPMLKGKTSIMGGDLSLQARVNGDAEYPIELKVLLKDLRARSMPGRVQDYALRLNAKSPAAETWSAEVKLNSGSLVAPTTDILIDATVDTGSMPMEFEVALSGDQVRKTDFDVLTQALQPVESAPTVSQPSTPPVEQPGPQQPVDKPTLAVDDNRPPWADVVGTARVDIGRLVLSPELQIESVKADVIVSEALLQARELSAQLGEGQFNGTAEVVYSADADPAYVLDADLAVRQLNPQFFASGKPLPVHGQFDGKVIVAGSGMTLDDAAAQSDVGINIHGVDGVLTSFKLDDRMMAGISVLGGLLGQQQKNPGYAAVTEVLPYFKDITYSDLYFDVTRSSDGKISLDRLALLGDYLLFDGGGMIHASSWSDIMDSPMDMRLQLGSKGTLERPLEVLNLLLPEAAEDGYRRWVKEVKVPGTLNNPDTGSLMNLLLDAVGSAKSKPKASAAPGTTAGPSSATDATAPAGQKTQQSGESTSDPTVNEDAPKDEIEMGIEIINSLLGG</sequence>
<feature type="region of interest" description="Disordered" evidence="1">
    <location>
        <begin position="951"/>
        <end position="1001"/>
    </location>
</feature>